<dbReference type="EMBL" id="JAKELL010000001">
    <property type="protein sequence ID" value="KAH9001052.1"/>
    <property type="molecule type" value="Genomic_DNA"/>
</dbReference>
<dbReference type="InterPro" id="IPR011501">
    <property type="entry name" value="Noc3_N"/>
</dbReference>
<feature type="region of interest" description="Disordered" evidence="5">
    <location>
        <begin position="212"/>
        <end position="245"/>
    </location>
</feature>
<name>A0AAD4LR65_9AGAM</name>
<dbReference type="Pfam" id="PF03914">
    <property type="entry name" value="CBF"/>
    <property type="match status" value="1"/>
</dbReference>
<feature type="region of interest" description="Disordered" evidence="5">
    <location>
        <begin position="492"/>
        <end position="530"/>
    </location>
</feature>
<feature type="compositionally biased region" description="Basic and acidic residues" evidence="5">
    <location>
        <begin position="44"/>
        <end position="60"/>
    </location>
</feature>
<evidence type="ECO:0000256" key="3">
    <source>
        <dbReference type="ARBA" id="ARBA00023054"/>
    </source>
</evidence>
<dbReference type="GO" id="GO:0005730">
    <property type="term" value="C:nucleolus"/>
    <property type="evidence" value="ECO:0007669"/>
    <property type="project" value="UniProtKB-SubCell"/>
</dbReference>
<comment type="caution">
    <text evidence="8">The sequence shown here is derived from an EMBL/GenBank/DDBJ whole genome shotgun (WGS) entry which is preliminary data.</text>
</comment>
<keyword evidence="3" id="KW-0175">Coiled coil</keyword>
<dbReference type="PANTHER" id="PTHR14428:SF5">
    <property type="entry name" value="NUCLEOLAR COMPLEX PROTEIN 3 HOMOLOG"/>
    <property type="match status" value="1"/>
</dbReference>
<feature type="region of interest" description="Disordered" evidence="5">
    <location>
        <begin position="1"/>
        <end position="69"/>
    </location>
</feature>
<dbReference type="GO" id="GO:0006270">
    <property type="term" value="P:DNA replication initiation"/>
    <property type="evidence" value="ECO:0007669"/>
    <property type="project" value="TreeGrafter"/>
</dbReference>
<feature type="region of interest" description="Disordered" evidence="5">
    <location>
        <begin position="84"/>
        <end position="193"/>
    </location>
</feature>
<keyword evidence="9" id="KW-1185">Reference proteome</keyword>
<evidence type="ECO:0000256" key="1">
    <source>
        <dbReference type="ARBA" id="ARBA00004604"/>
    </source>
</evidence>
<evidence type="ECO:0000313" key="8">
    <source>
        <dbReference type="EMBL" id="KAH9001052.1"/>
    </source>
</evidence>
<accession>A0AAD4LR65</accession>
<dbReference type="PANTHER" id="PTHR14428">
    <property type="entry name" value="NUCLEOLAR COMPLEX PROTEIN 3"/>
    <property type="match status" value="1"/>
</dbReference>
<feature type="compositionally biased region" description="Basic residues" evidence="5">
    <location>
        <begin position="519"/>
        <end position="528"/>
    </location>
</feature>
<sequence>MVAKAKRPAQNKNSQRPSKRRKVVTPSDASAKPTKFAKSKGKARAFDRPIIEVPRGQRDSEDSELDGEDLGVIEEFGTGASFLQTLDEKGISRSKREQDRLRRFDRPVRRAPVDDDLPSVNSHTDDEGVWSSDIGGDSSEVDPGLSEDAASEGDEPPESAGHRTRAKRAGTDSDAEMFYEAVPRGRRPSWSEGESVIDRLPIKLLDGQIQKTGHRPVVKAQSEEESEEDNNLESVVEPEPPREDITTGARFGRLSVIDVIGTRSRKLRIKLAEEQIASICQEIVADPENSLGLLRRLHTFSLHEVSSPTRPDPVANDPHIRKLAMLSQLAVFKDIVPGYRIRELSDKEKAEKVSQMVARTREWEQGLVGVYQNYLKCLDGELKAKSGLEGIALQCLCTLFVKVTHFNFRVNIMSAIVARLSKKSWDEASNLCLDSVISVFRADKTGVPSLEIVRLLNRMIKERRFAVHPNVLTCLLHLRLKSELGVRASEAKAEREEIKREKPNQRKKSKVKGAESSHLSKKAKKALKEKKEIEKELREAEASVDKEERASNHTETLKLLFVLYFRILKNPVPTPLLPAALQGISRYAHLVSVDFFRDLMRVLKDLVTRVPHANGGEKNAIPPEKLHGPAAHAENARLQLSCIITAYELLSGQGEALNVDLSDFNTQLYALVQSLSLAPELDAAPQQPRIAAGTAAATTTTTSDLLFHALHLAFAPRAAVPPWRTAAFTKRLLTAALHWPGAVAQRALEFVARLVAREPRLEALLSTEERTVDGVYRPDVEDPQLSNPFTTSAYELHLLRTAHVDAQVREAAVNLVNYVRT</sequence>
<proteinExistence type="inferred from homology"/>
<feature type="domain" description="CCAAT-binding factor" evidence="6">
    <location>
        <begin position="640"/>
        <end position="812"/>
    </location>
</feature>
<evidence type="ECO:0000256" key="2">
    <source>
        <dbReference type="ARBA" id="ARBA00007797"/>
    </source>
</evidence>
<dbReference type="GO" id="GO:0003682">
    <property type="term" value="F:chromatin binding"/>
    <property type="evidence" value="ECO:0007669"/>
    <property type="project" value="TreeGrafter"/>
</dbReference>
<evidence type="ECO:0000256" key="4">
    <source>
        <dbReference type="ARBA" id="ARBA00023242"/>
    </source>
</evidence>
<protein>
    <submittedName>
        <fullName evidence="8">Nucleolar complex-associated protein 3</fullName>
    </submittedName>
</protein>
<comment type="subcellular location">
    <subcellularLocation>
        <location evidence="1">Nucleus</location>
        <location evidence="1">Nucleolus</location>
    </subcellularLocation>
</comment>
<evidence type="ECO:0000256" key="5">
    <source>
        <dbReference type="SAM" id="MobiDB-lite"/>
    </source>
</evidence>
<dbReference type="AlphaFoldDB" id="A0AAD4LR65"/>
<organism evidence="8 9">
    <name type="scientific">Lactarius akahatsu</name>
    <dbReference type="NCBI Taxonomy" id="416441"/>
    <lineage>
        <taxon>Eukaryota</taxon>
        <taxon>Fungi</taxon>
        <taxon>Dikarya</taxon>
        <taxon>Basidiomycota</taxon>
        <taxon>Agaricomycotina</taxon>
        <taxon>Agaricomycetes</taxon>
        <taxon>Russulales</taxon>
        <taxon>Russulaceae</taxon>
        <taxon>Lactarius</taxon>
    </lineage>
</organism>
<feature type="compositionally biased region" description="Basic and acidic residues" evidence="5">
    <location>
        <begin position="492"/>
        <end position="504"/>
    </location>
</feature>
<gene>
    <name evidence="8" type="ORF">EDB92DRAFT_1938819</name>
</gene>
<dbReference type="InterPro" id="IPR005612">
    <property type="entry name" value="CCAAT-binding_factor"/>
</dbReference>
<evidence type="ECO:0000259" key="6">
    <source>
        <dbReference type="Pfam" id="PF03914"/>
    </source>
</evidence>
<evidence type="ECO:0000259" key="7">
    <source>
        <dbReference type="Pfam" id="PF07540"/>
    </source>
</evidence>
<dbReference type="InterPro" id="IPR016903">
    <property type="entry name" value="Nucleolar_cplx-assoc_3"/>
</dbReference>
<feature type="compositionally biased region" description="Basic and acidic residues" evidence="5">
    <location>
        <begin position="86"/>
        <end position="113"/>
    </location>
</feature>
<reference evidence="8" key="1">
    <citation type="submission" date="2022-01" db="EMBL/GenBank/DDBJ databases">
        <title>Comparative genomics reveals a dynamic genome evolution in the ectomycorrhizal milk-cap (Lactarius) mushrooms.</title>
        <authorList>
            <consortium name="DOE Joint Genome Institute"/>
            <person name="Lebreton A."/>
            <person name="Tang N."/>
            <person name="Kuo A."/>
            <person name="LaButti K."/>
            <person name="Drula E."/>
            <person name="Barry K."/>
            <person name="Clum A."/>
            <person name="Lipzen A."/>
            <person name="Mousain D."/>
            <person name="Ng V."/>
            <person name="Wang R."/>
            <person name="Wang X."/>
            <person name="Dai Y."/>
            <person name="Henrissat B."/>
            <person name="Grigoriev I.V."/>
            <person name="Guerin-Laguette A."/>
            <person name="Yu F."/>
            <person name="Martin F.M."/>
        </authorList>
    </citation>
    <scope>NUCLEOTIDE SEQUENCE</scope>
    <source>
        <strain evidence="8">QP</strain>
    </source>
</reference>
<dbReference type="Proteomes" id="UP001201163">
    <property type="component" value="Unassembled WGS sequence"/>
</dbReference>
<comment type="similarity">
    <text evidence="2">Belongs to the CBF/MAK21 family.</text>
</comment>
<keyword evidence="4" id="KW-0539">Nucleus</keyword>
<evidence type="ECO:0000313" key="9">
    <source>
        <dbReference type="Proteomes" id="UP001201163"/>
    </source>
</evidence>
<feature type="domain" description="Nucleolar complex-associated protein 3 N-terminal" evidence="7">
    <location>
        <begin position="272"/>
        <end position="374"/>
    </location>
</feature>
<dbReference type="Pfam" id="PF07540">
    <property type="entry name" value="NOC3p"/>
    <property type="match status" value="1"/>
</dbReference>